<evidence type="ECO:0000313" key="2">
    <source>
        <dbReference type="Proteomes" id="UP000770661"/>
    </source>
</evidence>
<evidence type="ECO:0000313" key="1">
    <source>
        <dbReference type="EMBL" id="KAG0726244.1"/>
    </source>
</evidence>
<keyword evidence="2" id="KW-1185">Reference proteome</keyword>
<dbReference type="Proteomes" id="UP000770661">
    <property type="component" value="Unassembled WGS sequence"/>
</dbReference>
<comment type="caution">
    <text evidence="1">The sequence shown here is derived from an EMBL/GenBank/DDBJ whole genome shotgun (WGS) entry which is preliminary data.</text>
</comment>
<proteinExistence type="predicted"/>
<protein>
    <submittedName>
        <fullName evidence="1">Uncharacterized protein</fullName>
    </submittedName>
</protein>
<reference evidence="1" key="1">
    <citation type="submission" date="2020-07" db="EMBL/GenBank/DDBJ databases">
        <title>The High-quality genome of the commercially important snow crab, Chionoecetes opilio.</title>
        <authorList>
            <person name="Jeong J.-H."/>
            <person name="Ryu S."/>
        </authorList>
    </citation>
    <scope>NUCLEOTIDE SEQUENCE</scope>
    <source>
        <strain evidence="1">MADBK_172401_WGS</strain>
        <tissue evidence="1">Digestive gland</tissue>
    </source>
</reference>
<name>A0A8J5CYU8_CHIOP</name>
<gene>
    <name evidence="1" type="ORF">GWK47_036994</name>
</gene>
<organism evidence="1 2">
    <name type="scientific">Chionoecetes opilio</name>
    <name type="common">Atlantic snow crab</name>
    <name type="synonym">Cancer opilio</name>
    <dbReference type="NCBI Taxonomy" id="41210"/>
    <lineage>
        <taxon>Eukaryota</taxon>
        <taxon>Metazoa</taxon>
        <taxon>Ecdysozoa</taxon>
        <taxon>Arthropoda</taxon>
        <taxon>Crustacea</taxon>
        <taxon>Multicrustacea</taxon>
        <taxon>Malacostraca</taxon>
        <taxon>Eumalacostraca</taxon>
        <taxon>Eucarida</taxon>
        <taxon>Decapoda</taxon>
        <taxon>Pleocyemata</taxon>
        <taxon>Brachyura</taxon>
        <taxon>Eubrachyura</taxon>
        <taxon>Majoidea</taxon>
        <taxon>Majidae</taxon>
        <taxon>Chionoecetes</taxon>
    </lineage>
</organism>
<accession>A0A8J5CYU8</accession>
<dbReference type="EMBL" id="JACEEZ010004701">
    <property type="protein sequence ID" value="KAG0726244.1"/>
    <property type="molecule type" value="Genomic_DNA"/>
</dbReference>
<sequence>MRGDTRLPGRQTLGVWVMPPRAAANARHATRSLCCSDQGDMTSVPEQDQRCQVVILVVRVFPQDQCCVGDARRYRLILWFRDFACDWVCREPGVVVWDKLCGFPLMTAGRGVLRASCGGAVVFTLLCVEYDSYSVHCNMRSPVCPMNASSSREILVLAKVTSHWIVFCSWLDKCLGLLPRRTMSRAISMTGASLLDQEQLFRPPTSGLHVNLQNGRPLIKRLRL</sequence>
<dbReference type="AlphaFoldDB" id="A0A8J5CYU8"/>